<reference evidence="1" key="1">
    <citation type="submission" date="2024-06" db="EMBL/GenBank/DDBJ databases">
        <title>This phage originates from the Bacteriophage catalogue of the Bacteriophage Competence Centre, Department of Microbiology und Biotechnology, Max Rubner-Institut, Kiel, Germany.</title>
        <authorList>
            <person name="Sprotte S."/>
            <person name="Brinks E."/>
            <person name="Hille F."/>
        </authorList>
    </citation>
    <scope>NUCLEOTIDE SEQUENCE</scope>
</reference>
<proteinExistence type="predicted"/>
<sequence length="33" mass="3826">MRRFDSVHKALAVYQLIPKTSFIKNHLLSIRAA</sequence>
<name>A0AB39C6G5_9CAUD</name>
<organism evidence="1">
    <name type="scientific">Enterococcus phage PMBT56</name>
    <dbReference type="NCBI Taxonomy" id="3229530"/>
    <lineage>
        <taxon>Viruses</taxon>
        <taxon>Duplodnaviria</taxon>
        <taxon>Heunggongvirae</taxon>
        <taxon>Uroviricota</taxon>
        <taxon>Caudoviricetes</taxon>
        <taxon>Saphexavirus</taxon>
    </lineage>
</organism>
<evidence type="ECO:0000313" key="1">
    <source>
        <dbReference type="EMBL" id="XDJ02208.1"/>
    </source>
</evidence>
<accession>A0AB39C6G5</accession>
<protein>
    <submittedName>
        <fullName evidence="1">Uncharacterized protein</fullName>
    </submittedName>
</protein>
<dbReference type="EMBL" id="PP944851">
    <property type="protein sequence ID" value="XDJ02208.1"/>
    <property type="molecule type" value="Genomic_DNA"/>
</dbReference>